<name>A0ABX8BTY1_9ACTN</name>
<dbReference type="PANTHER" id="PTHR13887:SF41">
    <property type="entry name" value="THIOREDOXIN SUPERFAMILY PROTEIN"/>
    <property type="match status" value="1"/>
</dbReference>
<dbReference type="CDD" id="cd03024">
    <property type="entry name" value="DsbA_FrnE"/>
    <property type="match status" value="1"/>
</dbReference>
<dbReference type="Proteomes" id="UP000676079">
    <property type="component" value="Chromosome"/>
</dbReference>
<evidence type="ECO:0000313" key="2">
    <source>
        <dbReference type="EMBL" id="QUX25467.1"/>
    </source>
</evidence>
<dbReference type="Pfam" id="PF01323">
    <property type="entry name" value="DSBA"/>
    <property type="match status" value="1"/>
</dbReference>
<organism evidence="2 3">
    <name type="scientific">Nocardiopsis changdeensis</name>
    <dbReference type="NCBI Taxonomy" id="2831969"/>
    <lineage>
        <taxon>Bacteria</taxon>
        <taxon>Bacillati</taxon>
        <taxon>Actinomycetota</taxon>
        <taxon>Actinomycetes</taxon>
        <taxon>Streptosporangiales</taxon>
        <taxon>Nocardiopsidaceae</taxon>
        <taxon>Nocardiopsis</taxon>
    </lineage>
</organism>
<accession>A0ABX8BTY1</accession>
<protein>
    <submittedName>
        <fullName evidence="2">DsbA family oxidoreductase</fullName>
    </submittedName>
</protein>
<evidence type="ECO:0000313" key="3">
    <source>
        <dbReference type="Proteomes" id="UP000676079"/>
    </source>
</evidence>
<dbReference type="Gene3D" id="3.40.30.10">
    <property type="entry name" value="Glutaredoxin"/>
    <property type="match status" value="1"/>
</dbReference>
<gene>
    <name evidence="2" type="ORF">KGD84_15210</name>
</gene>
<feature type="domain" description="DSBA-like thioredoxin" evidence="1">
    <location>
        <begin position="2"/>
        <end position="204"/>
    </location>
</feature>
<dbReference type="PANTHER" id="PTHR13887">
    <property type="entry name" value="GLUTATHIONE S-TRANSFERASE KAPPA"/>
    <property type="match status" value="1"/>
</dbReference>
<keyword evidence="3" id="KW-1185">Reference proteome</keyword>
<dbReference type="EMBL" id="CP074133">
    <property type="protein sequence ID" value="QUX25467.1"/>
    <property type="molecule type" value="Genomic_DNA"/>
</dbReference>
<evidence type="ECO:0000259" key="1">
    <source>
        <dbReference type="Pfam" id="PF01323"/>
    </source>
</evidence>
<dbReference type="InterPro" id="IPR036249">
    <property type="entry name" value="Thioredoxin-like_sf"/>
</dbReference>
<reference evidence="2 3" key="1">
    <citation type="submission" date="2021-05" db="EMBL/GenBank/DDBJ databases">
        <title>Direct Submission.</title>
        <authorList>
            <person name="Li K."/>
            <person name="Gao J."/>
        </authorList>
    </citation>
    <scope>NUCLEOTIDE SEQUENCE [LARGE SCALE GENOMIC DNA]</scope>
    <source>
        <strain evidence="2 3">Mg02</strain>
    </source>
</reference>
<dbReference type="RefSeq" id="WP_220561023.1">
    <property type="nucleotide sequence ID" value="NZ_CP074133.1"/>
</dbReference>
<proteinExistence type="predicted"/>
<sequence length="213" mass="23358">MQVEIWSDIVCPWCYIGKRRFERALESFAHADEVEVTWRSFQLDPGFAQGESIPVYDALSKKMGAPREQVRAMTEQVTRVAAEEGLEYDFASGVMVNTFDAHRLVHLAQSRGLGDAAHEAFMNAQLVRAEDLSDPETLVRIAVEIGLEEAEAREVLAGDAYTAEVNADIDAARRLGATGVPFFVIDRAFGVSGAQPVEVFASALEKAHQASRG</sequence>
<dbReference type="InterPro" id="IPR001853">
    <property type="entry name" value="DSBA-like_thioredoxin_dom"/>
</dbReference>
<dbReference type="SUPFAM" id="SSF52833">
    <property type="entry name" value="Thioredoxin-like"/>
    <property type="match status" value="1"/>
</dbReference>